<keyword evidence="4" id="KW-1185">Reference proteome</keyword>
<protein>
    <submittedName>
        <fullName evidence="3">MerR family transcriptional regulator</fullName>
    </submittedName>
</protein>
<dbReference type="PANTHER" id="PTHR30204:SF97">
    <property type="entry name" value="MERR FAMILY REGULATORY PROTEIN"/>
    <property type="match status" value="1"/>
</dbReference>
<comment type="caution">
    <text evidence="3">The sequence shown here is derived from an EMBL/GenBank/DDBJ whole genome shotgun (WGS) entry which is preliminary data.</text>
</comment>
<evidence type="ECO:0000256" key="1">
    <source>
        <dbReference type="ARBA" id="ARBA00023125"/>
    </source>
</evidence>
<dbReference type="InterPro" id="IPR009061">
    <property type="entry name" value="DNA-bd_dom_put_sf"/>
</dbReference>
<gene>
    <name evidence="3" type="ORF">LEP48_07665</name>
</gene>
<sequence length="146" mass="15892">MTGTTDPPRARTTPTGTTGLRIGELARRTGVAPRLVRYYEQQGLLRAGRAPNGYRTYTDADVERVARVASMVRSGIPTRLLKVILDMEEQAAAEAPHCPRTVAELLAAELSGLEDRIACLTRSRDTIRAVLARTEHAALLSEAPAR</sequence>
<dbReference type="RefSeq" id="WP_225565001.1">
    <property type="nucleotide sequence ID" value="NZ_JAIXCQ010000004.1"/>
</dbReference>
<dbReference type="Proteomes" id="UP001319870">
    <property type="component" value="Unassembled WGS sequence"/>
</dbReference>
<dbReference type="InterPro" id="IPR000551">
    <property type="entry name" value="MerR-type_HTH_dom"/>
</dbReference>
<evidence type="ECO:0000259" key="2">
    <source>
        <dbReference type="PROSITE" id="PS50937"/>
    </source>
</evidence>
<dbReference type="PROSITE" id="PS00552">
    <property type="entry name" value="HTH_MERR_1"/>
    <property type="match status" value="1"/>
</dbReference>
<dbReference type="Gene3D" id="1.10.1660.10">
    <property type="match status" value="1"/>
</dbReference>
<evidence type="ECO:0000313" key="4">
    <source>
        <dbReference type="Proteomes" id="UP001319870"/>
    </source>
</evidence>
<dbReference type="PANTHER" id="PTHR30204">
    <property type="entry name" value="REDOX-CYCLING DRUG-SENSING TRANSCRIPTIONAL ACTIVATOR SOXR"/>
    <property type="match status" value="1"/>
</dbReference>
<dbReference type="SMART" id="SM00422">
    <property type="entry name" value="HTH_MERR"/>
    <property type="match status" value="1"/>
</dbReference>
<name>A0ABS7ZDY1_9MICO</name>
<dbReference type="InterPro" id="IPR047057">
    <property type="entry name" value="MerR_fam"/>
</dbReference>
<dbReference type="PROSITE" id="PS50937">
    <property type="entry name" value="HTH_MERR_2"/>
    <property type="match status" value="1"/>
</dbReference>
<reference evidence="3 4" key="1">
    <citation type="submission" date="2021-09" db="EMBL/GenBank/DDBJ databases">
        <title>Isoptericola luteus sp. nov., a novel bacterium isolated from Harbin, the capital city of Heilongjiang province.</title>
        <authorList>
            <person name="Li J."/>
        </authorList>
    </citation>
    <scope>NUCLEOTIDE SEQUENCE [LARGE SCALE GENOMIC DNA]</scope>
    <source>
        <strain evidence="3 4">NEAU-Y5</strain>
    </source>
</reference>
<organism evidence="3 4">
    <name type="scientific">Isoptericola luteus</name>
    <dbReference type="NCBI Taxonomy" id="2879484"/>
    <lineage>
        <taxon>Bacteria</taxon>
        <taxon>Bacillati</taxon>
        <taxon>Actinomycetota</taxon>
        <taxon>Actinomycetes</taxon>
        <taxon>Micrococcales</taxon>
        <taxon>Promicromonosporaceae</taxon>
        <taxon>Isoptericola</taxon>
    </lineage>
</organism>
<accession>A0ABS7ZDY1</accession>
<dbReference type="EMBL" id="JAIXCQ010000004">
    <property type="protein sequence ID" value="MCA5893235.1"/>
    <property type="molecule type" value="Genomic_DNA"/>
</dbReference>
<dbReference type="SUPFAM" id="SSF46955">
    <property type="entry name" value="Putative DNA-binding domain"/>
    <property type="match status" value="1"/>
</dbReference>
<proteinExistence type="predicted"/>
<dbReference type="Pfam" id="PF13411">
    <property type="entry name" value="MerR_1"/>
    <property type="match status" value="1"/>
</dbReference>
<keyword evidence="1" id="KW-0238">DNA-binding</keyword>
<evidence type="ECO:0000313" key="3">
    <source>
        <dbReference type="EMBL" id="MCA5893235.1"/>
    </source>
</evidence>
<dbReference type="PRINTS" id="PR00040">
    <property type="entry name" value="HTHMERR"/>
</dbReference>
<feature type="domain" description="HTH merR-type" evidence="2">
    <location>
        <begin position="19"/>
        <end position="87"/>
    </location>
</feature>